<evidence type="ECO:0000256" key="5">
    <source>
        <dbReference type="SAM" id="Phobius"/>
    </source>
</evidence>
<evidence type="ECO:0000256" key="3">
    <source>
        <dbReference type="ARBA" id="ARBA00022989"/>
    </source>
</evidence>
<dbReference type="GO" id="GO:0000045">
    <property type="term" value="P:autophagosome assembly"/>
    <property type="evidence" value="ECO:0007669"/>
    <property type="project" value="TreeGrafter"/>
</dbReference>
<evidence type="ECO:0000313" key="8">
    <source>
        <dbReference type="Proteomes" id="UP000054498"/>
    </source>
</evidence>
<proteinExistence type="predicted"/>
<name>A0A0D2JZ89_9CHLO</name>
<dbReference type="PANTHER" id="PTHR43220:SF7">
    <property type="entry name" value="SNARE ASSOCIATED GOLGI PROTEIN FAMILY"/>
    <property type="match status" value="1"/>
</dbReference>
<dbReference type="InterPro" id="IPR045014">
    <property type="entry name" value="TM41A/B"/>
</dbReference>
<comment type="subcellular location">
    <subcellularLocation>
        <location evidence="1">Membrane</location>
        <topology evidence="1">Multi-pass membrane protein</topology>
    </subcellularLocation>
</comment>
<keyword evidence="3 5" id="KW-1133">Transmembrane helix</keyword>
<dbReference type="Pfam" id="PF09335">
    <property type="entry name" value="VTT_dom"/>
    <property type="match status" value="1"/>
</dbReference>
<keyword evidence="2 5" id="KW-0812">Transmembrane</keyword>
<dbReference type="KEGG" id="mng:MNEG_4123"/>
<protein>
    <submittedName>
        <fullName evidence="7">Putative membrane protein</fullName>
    </submittedName>
</protein>
<dbReference type="GeneID" id="25737001"/>
<sequence>MPKLQPGEFDAVVHNFPPRSLESVIKLRNTLLGYCDTYPAFAIPGTVSLSLLSGALYGTSRGVALVAVISTLGSTACYCLSWCFGRPVALAIWRDRLRHFADEVRARDDDLLAYIIFLRVTPILPNTFINVASPIVGVPLLPFFFGTLIGCLPNNFMAAHAGDHLSDLHSLADLYNPRIIALGLLVGCVALVPVYWKHRHERRGAAAKRAAATAAEKAGKAS</sequence>
<dbReference type="AlphaFoldDB" id="A0A0D2JZ89"/>
<feature type="transmembrane region" description="Helical" evidence="5">
    <location>
        <begin position="64"/>
        <end position="92"/>
    </location>
</feature>
<dbReference type="EMBL" id="KK100774">
    <property type="protein sequence ID" value="KIZ03833.1"/>
    <property type="molecule type" value="Genomic_DNA"/>
</dbReference>
<dbReference type="STRING" id="145388.A0A0D2JZ89"/>
<evidence type="ECO:0000256" key="2">
    <source>
        <dbReference type="ARBA" id="ARBA00022692"/>
    </source>
</evidence>
<evidence type="ECO:0000256" key="1">
    <source>
        <dbReference type="ARBA" id="ARBA00004141"/>
    </source>
</evidence>
<evidence type="ECO:0000256" key="4">
    <source>
        <dbReference type="ARBA" id="ARBA00023136"/>
    </source>
</evidence>
<dbReference type="GO" id="GO:0016020">
    <property type="term" value="C:membrane"/>
    <property type="evidence" value="ECO:0007669"/>
    <property type="project" value="UniProtKB-SubCell"/>
</dbReference>
<feature type="domain" description="VTT" evidence="6">
    <location>
        <begin position="43"/>
        <end position="163"/>
    </location>
</feature>
<accession>A0A0D2JZ89</accession>
<gene>
    <name evidence="7" type="ORF">MNEG_4123</name>
</gene>
<dbReference type="OrthoDB" id="3364966at2759"/>
<dbReference type="PANTHER" id="PTHR43220">
    <property type="match status" value="1"/>
</dbReference>
<evidence type="ECO:0000313" key="7">
    <source>
        <dbReference type="EMBL" id="KIZ03833.1"/>
    </source>
</evidence>
<dbReference type="Proteomes" id="UP000054498">
    <property type="component" value="Unassembled WGS sequence"/>
</dbReference>
<organism evidence="7 8">
    <name type="scientific">Monoraphidium neglectum</name>
    <dbReference type="NCBI Taxonomy" id="145388"/>
    <lineage>
        <taxon>Eukaryota</taxon>
        <taxon>Viridiplantae</taxon>
        <taxon>Chlorophyta</taxon>
        <taxon>core chlorophytes</taxon>
        <taxon>Chlorophyceae</taxon>
        <taxon>CS clade</taxon>
        <taxon>Sphaeropleales</taxon>
        <taxon>Selenastraceae</taxon>
        <taxon>Monoraphidium</taxon>
    </lineage>
</organism>
<feature type="transmembrane region" description="Helical" evidence="5">
    <location>
        <begin position="179"/>
        <end position="196"/>
    </location>
</feature>
<keyword evidence="8" id="KW-1185">Reference proteome</keyword>
<evidence type="ECO:0000259" key="6">
    <source>
        <dbReference type="Pfam" id="PF09335"/>
    </source>
</evidence>
<reference evidence="7 8" key="1">
    <citation type="journal article" date="2013" name="BMC Genomics">
        <title>Reconstruction of the lipid metabolism for the microalga Monoraphidium neglectum from its genome sequence reveals characteristics suitable for biofuel production.</title>
        <authorList>
            <person name="Bogen C."/>
            <person name="Al-Dilaimi A."/>
            <person name="Albersmeier A."/>
            <person name="Wichmann J."/>
            <person name="Grundmann M."/>
            <person name="Rupp O."/>
            <person name="Lauersen K.J."/>
            <person name="Blifernez-Klassen O."/>
            <person name="Kalinowski J."/>
            <person name="Goesmann A."/>
            <person name="Mussgnug J.H."/>
            <person name="Kruse O."/>
        </authorList>
    </citation>
    <scope>NUCLEOTIDE SEQUENCE [LARGE SCALE GENOMIC DNA]</scope>
    <source>
        <strain evidence="7 8">SAG 48.87</strain>
    </source>
</reference>
<keyword evidence="4 5" id="KW-0472">Membrane</keyword>
<dbReference type="InterPro" id="IPR032816">
    <property type="entry name" value="VTT_dom"/>
</dbReference>
<dbReference type="RefSeq" id="XP_013902852.1">
    <property type="nucleotide sequence ID" value="XM_014047398.1"/>
</dbReference>